<gene>
    <name evidence="1" type="ORF">GLOINDRAFT_7052</name>
</gene>
<name>U9T6E1_RHIID</name>
<organism evidence="1">
    <name type="scientific">Rhizophagus irregularis (strain DAOM 181602 / DAOM 197198 / MUCL 43194)</name>
    <name type="common">Arbuscular mycorrhizal fungus</name>
    <name type="synonym">Glomus intraradices</name>
    <dbReference type="NCBI Taxonomy" id="747089"/>
    <lineage>
        <taxon>Eukaryota</taxon>
        <taxon>Fungi</taxon>
        <taxon>Fungi incertae sedis</taxon>
        <taxon>Mucoromycota</taxon>
        <taxon>Glomeromycotina</taxon>
        <taxon>Glomeromycetes</taxon>
        <taxon>Glomerales</taxon>
        <taxon>Glomeraceae</taxon>
        <taxon>Rhizophagus</taxon>
    </lineage>
</organism>
<proteinExistence type="predicted"/>
<dbReference type="HOGENOM" id="CLU_014310_0_0_1"/>
<dbReference type="eggNOG" id="ENOG502RVSP">
    <property type="taxonomic scope" value="Eukaryota"/>
</dbReference>
<reference evidence="1" key="1">
    <citation type="submission" date="2013-07" db="EMBL/GenBank/DDBJ databases">
        <title>The genome of an arbuscular mycorrhizal fungus provides insights into the evolution of the oldest plant symbiosis.</title>
        <authorList>
            <consortium name="DOE Joint Genome Institute"/>
            <person name="Tisserant E."/>
            <person name="Malbreil M."/>
            <person name="Kuo A."/>
            <person name="Kohler A."/>
            <person name="Symeonidi A."/>
            <person name="Balestrini R."/>
            <person name="Charron P."/>
            <person name="Duensing N."/>
            <person name="Frei-dit-Frey N."/>
            <person name="Gianinazzi-Pearson V."/>
            <person name="Gilbert B."/>
            <person name="Handa Y."/>
            <person name="Hijri M."/>
            <person name="Kaul R."/>
            <person name="Kawaguchi M."/>
            <person name="Krajinski F."/>
            <person name="Lammers P."/>
            <person name="Lapierre D."/>
            <person name="Masclaux F.G."/>
            <person name="Murat C."/>
            <person name="Morin E."/>
            <person name="Ndikumana S."/>
            <person name="Pagni M."/>
            <person name="Petitpierre D."/>
            <person name="Requena N."/>
            <person name="Rosikiewicz P."/>
            <person name="Riley R."/>
            <person name="Saito K."/>
            <person name="San Clemente H."/>
            <person name="Shapiro H."/>
            <person name="van Tuinen D."/>
            <person name="Becard G."/>
            <person name="Bonfante P."/>
            <person name="Paszkowski U."/>
            <person name="Shachar-Hill Y."/>
            <person name="Young J.P."/>
            <person name="Sanders I.R."/>
            <person name="Henrissat B."/>
            <person name="Rensing S.A."/>
            <person name="Grigoriev I.V."/>
            <person name="Corradi N."/>
            <person name="Roux C."/>
            <person name="Martin F."/>
        </authorList>
    </citation>
    <scope>NUCLEOTIDE SEQUENCE</scope>
    <source>
        <strain evidence="1">DAOM 197198</strain>
    </source>
</reference>
<dbReference type="AlphaFoldDB" id="U9T6E1"/>
<protein>
    <submittedName>
        <fullName evidence="1">Uncharacterized protein</fullName>
    </submittedName>
</protein>
<dbReference type="EMBL" id="KI296134">
    <property type="protein sequence ID" value="ESA01893.1"/>
    <property type="molecule type" value="Genomic_DNA"/>
</dbReference>
<accession>U9T6E1</accession>
<evidence type="ECO:0000313" key="1">
    <source>
        <dbReference type="EMBL" id="ESA01893.1"/>
    </source>
</evidence>
<sequence length="437" mass="50942">MANEDLDKYDRYNVRSITSESQLWLIDQHLEEGSIIANTYEIIEKVDITIVRGSTIIANGLFIKEILYKNNGHWKLRDVALDYMHPCEYSALNSPPSPYNNLRILKIFIDIYYDDFGMYRNTYHSLGGVYIQLGNMPFEMRKHLRNHFILGFVPFGGCFEDFIRPFIKDMKQLEEGILMNVQGRDCWIVAGLGCVTTDLPQGNDLTGVKRHGAIRGCRTCLAKENATDTTLDIASISRYHHITNIQFKNIFTATTLENRNNIAKEYGLRTSLPILDQLQRERHLQSPQDIYHIIAGKTLKLLKLTTAMLSLEGELIFIEEWKSFEYPKQWSKLLNPISHLESFMMSDRVRLEMVMPFILNRSLTINSLKQQEMDKLQRRTKLNHNQVINTIVKCWAIVAKCSRLAFKFSLTIDDYIELERYLKKEREALVEVKYSLY</sequence>
<dbReference type="VEuPathDB" id="FungiDB:RhiirFUN_017665"/>